<sequence length="214" mass="24835">MADKDKLDVEIKLLRTEVAKAKKAAEKIQDDHDYNEAETRDRWIDEWLKESGWPLDQKRDREFPVTGMNSRLSLRESSTADERAFRGAKGDIGFVDYVLWGDDGKPLAVVEAKRTRRDPRVGEQQAKLYADCLEAMYGQRPIIFYTNGYEYWIWDDCVYAPRRVQGFYKKAELELLILRRSSRRDLASATERIVCVSIPSRRKCRPSSIAIHAA</sequence>
<evidence type="ECO:0000259" key="2">
    <source>
        <dbReference type="Pfam" id="PF04313"/>
    </source>
</evidence>
<dbReference type="InterPro" id="IPR007409">
    <property type="entry name" value="Restrct_endonuc_type1_HsdR_N"/>
</dbReference>
<dbReference type="Pfam" id="PF04313">
    <property type="entry name" value="HSDR_N"/>
    <property type="match status" value="1"/>
</dbReference>
<gene>
    <name evidence="3" type="ORF">Q31b_02250</name>
</gene>
<dbReference type="EMBL" id="SJPY01000001">
    <property type="protein sequence ID" value="TWU45054.1"/>
    <property type="molecule type" value="Genomic_DNA"/>
</dbReference>
<dbReference type="GO" id="GO:0005524">
    <property type="term" value="F:ATP binding"/>
    <property type="evidence" value="ECO:0007669"/>
    <property type="project" value="UniProtKB-KW"/>
</dbReference>
<evidence type="ECO:0000313" key="3">
    <source>
        <dbReference type="EMBL" id="TWU45054.1"/>
    </source>
</evidence>
<proteinExistence type="predicted"/>
<evidence type="ECO:0000313" key="4">
    <source>
        <dbReference type="Proteomes" id="UP000315471"/>
    </source>
</evidence>
<comment type="caution">
    <text evidence="3">The sequence shown here is derived from an EMBL/GenBank/DDBJ whole genome shotgun (WGS) entry which is preliminary data.</text>
</comment>
<accession>A0A5C6E8Y7</accession>
<dbReference type="Gene3D" id="3.90.1570.30">
    <property type="match status" value="1"/>
</dbReference>
<name>A0A5C6E8Y7_9BACT</name>
<protein>
    <submittedName>
        <fullName evidence="3">Type I restriction enzyme EcoKI subunit R</fullName>
    </submittedName>
</protein>
<organism evidence="3 4">
    <name type="scientific">Novipirellula aureliae</name>
    <dbReference type="NCBI Taxonomy" id="2527966"/>
    <lineage>
        <taxon>Bacteria</taxon>
        <taxon>Pseudomonadati</taxon>
        <taxon>Planctomycetota</taxon>
        <taxon>Planctomycetia</taxon>
        <taxon>Pirellulales</taxon>
        <taxon>Pirellulaceae</taxon>
        <taxon>Novipirellula</taxon>
    </lineage>
</organism>
<dbReference type="GO" id="GO:0003677">
    <property type="term" value="F:DNA binding"/>
    <property type="evidence" value="ECO:0007669"/>
    <property type="project" value="UniProtKB-KW"/>
</dbReference>
<reference evidence="3 4" key="1">
    <citation type="submission" date="2019-02" db="EMBL/GenBank/DDBJ databases">
        <title>Deep-cultivation of Planctomycetes and their phenomic and genomic characterization uncovers novel biology.</title>
        <authorList>
            <person name="Wiegand S."/>
            <person name="Jogler M."/>
            <person name="Boedeker C."/>
            <person name="Pinto D."/>
            <person name="Vollmers J."/>
            <person name="Rivas-Marin E."/>
            <person name="Kohn T."/>
            <person name="Peeters S.H."/>
            <person name="Heuer A."/>
            <person name="Rast P."/>
            <person name="Oberbeckmann S."/>
            <person name="Bunk B."/>
            <person name="Jeske O."/>
            <person name="Meyerdierks A."/>
            <person name="Storesund J.E."/>
            <person name="Kallscheuer N."/>
            <person name="Luecker S."/>
            <person name="Lage O.M."/>
            <person name="Pohl T."/>
            <person name="Merkel B.J."/>
            <person name="Hornburger P."/>
            <person name="Mueller R.-W."/>
            <person name="Bruemmer F."/>
            <person name="Labrenz M."/>
            <person name="Spormann A.M."/>
            <person name="Op Den Camp H."/>
            <person name="Overmann J."/>
            <person name="Amann R."/>
            <person name="Jetten M.S.M."/>
            <person name="Mascher T."/>
            <person name="Medema M.H."/>
            <person name="Devos D.P."/>
            <person name="Kaster A.-K."/>
            <person name="Ovreas L."/>
            <person name="Rohde M."/>
            <person name="Galperin M.Y."/>
            <person name="Jogler C."/>
        </authorList>
    </citation>
    <scope>NUCLEOTIDE SEQUENCE [LARGE SCALE GENOMIC DNA]</scope>
    <source>
        <strain evidence="3 4">Q31b</strain>
    </source>
</reference>
<feature type="domain" description="Restriction endonuclease type I HsdR N-terminal" evidence="2">
    <location>
        <begin position="34"/>
        <end position="156"/>
    </location>
</feature>
<keyword evidence="4" id="KW-1185">Reference proteome</keyword>
<dbReference type="AlphaFoldDB" id="A0A5C6E8Y7"/>
<feature type="coiled-coil region" evidence="1">
    <location>
        <begin position="4"/>
        <end position="31"/>
    </location>
</feature>
<keyword evidence="1" id="KW-0175">Coiled coil</keyword>
<dbReference type="RefSeq" id="WP_197170722.1">
    <property type="nucleotide sequence ID" value="NZ_SJPY01000001.1"/>
</dbReference>
<dbReference type="GO" id="GO:0009035">
    <property type="term" value="F:type I site-specific deoxyribonuclease activity"/>
    <property type="evidence" value="ECO:0007669"/>
    <property type="project" value="UniProtKB-EC"/>
</dbReference>
<evidence type="ECO:0000256" key="1">
    <source>
        <dbReference type="SAM" id="Coils"/>
    </source>
</evidence>
<dbReference type="Proteomes" id="UP000315471">
    <property type="component" value="Unassembled WGS sequence"/>
</dbReference>
<dbReference type="GO" id="GO:0009307">
    <property type="term" value="P:DNA restriction-modification system"/>
    <property type="evidence" value="ECO:0007669"/>
    <property type="project" value="UniProtKB-KW"/>
</dbReference>